<dbReference type="Proteomes" id="UP000612055">
    <property type="component" value="Unassembled WGS sequence"/>
</dbReference>
<dbReference type="AlphaFoldDB" id="A0A836C0Z5"/>
<feature type="compositionally biased region" description="Basic and acidic residues" evidence="1">
    <location>
        <begin position="1"/>
        <end position="10"/>
    </location>
</feature>
<dbReference type="OrthoDB" id="9970435at2759"/>
<dbReference type="PANTHER" id="PTHR31558:SF3">
    <property type="entry name" value="CW14 PROTEIN"/>
    <property type="match status" value="1"/>
</dbReference>
<dbReference type="EMBL" id="JAEHOE010000026">
    <property type="protein sequence ID" value="KAG2495058.1"/>
    <property type="molecule type" value="Genomic_DNA"/>
</dbReference>
<feature type="compositionally biased region" description="Low complexity" evidence="1">
    <location>
        <begin position="137"/>
        <end position="160"/>
    </location>
</feature>
<proteinExistence type="predicted"/>
<comment type="caution">
    <text evidence="3">The sequence shown here is derived from an EMBL/GenBank/DDBJ whole genome shotgun (WGS) entry which is preliminary data.</text>
</comment>
<feature type="compositionally biased region" description="Low complexity" evidence="1">
    <location>
        <begin position="46"/>
        <end position="64"/>
    </location>
</feature>
<gene>
    <name evidence="3" type="ORF">HYH03_006669</name>
</gene>
<feature type="domain" description="Protein ENHANCED DISEASE RESISTANCE 2 C-terminal" evidence="2">
    <location>
        <begin position="223"/>
        <end position="469"/>
    </location>
</feature>
<feature type="region of interest" description="Disordered" evidence="1">
    <location>
        <begin position="495"/>
        <end position="518"/>
    </location>
</feature>
<reference evidence="3" key="1">
    <citation type="journal article" date="2020" name="bioRxiv">
        <title>Comparative genomics of Chlamydomonas.</title>
        <authorList>
            <person name="Craig R.J."/>
            <person name="Hasan A.R."/>
            <person name="Ness R.W."/>
            <person name="Keightley P.D."/>
        </authorList>
    </citation>
    <scope>NUCLEOTIDE SEQUENCE</scope>
    <source>
        <strain evidence="3">CCAP 11/70</strain>
    </source>
</reference>
<evidence type="ECO:0000259" key="2">
    <source>
        <dbReference type="Pfam" id="PF07059"/>
    </source>
</evidence>
<sequence length="518" mass="54239">MSSSMERHPEPTPATNGHGAHEEAHAAAHLEPSDGAHGTCSPYNSAGGLAAAAAAVAPRSGPGPEHSAGIGDEDEFVDGRDSMQLQGTSEASEDTNLGQMGGPISKLTGCLSLLTANVNIRIPGTAGPASGSGGPLGSPTHTHVAAASTPGPATAAPGSGRRSRRLVGKMEPGSSLHRWAHEASILDAREAWGEVDHATATASTSAVDPAAPPAAGPAGSMLGRPFVIRGPDYMRTKIKIPSKPALYRLLAADVVTTDTKVTHLARHINIATLQRMAASAGVGPGAGGTGDPHIPPLLIINIMLPMVPPTFFGSADGTSQNLVYYYALPPDFDTGSNQKAVGLLKRFVTNGREADGTPTRDRLKFIPRVVNVDEWSRVGPLSQTETKLLQTYNDKPVLTRPQHYFYTGPGYLEVDIDIHLYQFLARKAFSAYFSRLPTVIYENAFVIQGNTPDELPEQVLAAVRIYRVDFARARPLRDFLTPPGAGTAQRLTAALGSGGHTAGSEDGDHCSNSSVTGP</sequence>
<feature type="region of interest" description="Disordered" evidence="1">
    <location>
        <begin position="1"/>
        <end position="75"/>
    </location>
</feature>
<name>A0A836C0Z5_9CHLO</name>
<accession>A0A836C0Z5</accession>
<feature type="compositionally biased region" description="Basic and acidic residues" evidence="1">
    <location>
        <begin position="19"/>
        <end position="34"/>
    </location>
</feature>
<dbReference type="Pfam" id="PF07059">
    <property type="entry name" value="EDR2_C"/>
    <property type="match status" value="1"/>
</dbReference>
<dbReference type="PANTHER" id="PTHR31558">
    <property type="entry name" value="CW14 PROTEIN"/>
    <property type="match status" value="1"/>
</dbReference>
<feature type="region of interest" description="Disordered" evidence="1">
    <location>
        <begin position="128"/>
        <end position="173"/>
    </location>
</feature>
<dbReference type="InterPro" id="IPR009769">
    <property type="entry name" value="EDR2_C"/>
</dbReference>
<evidence type="ECO:0000313" key="4">
    <source>
        <dbReference type="Proteomes" id="UP000612055"/>
    </source>
</evidence>
<protein>
    <recommendedName>
        <fullName evidence="2">Protein ENHANCED DISEASE RESISTANCE 2 C-terminal domain-containing protein</fullName>
    </recommendedName>
</protein>
<organism evidence="3 4">
    <name type="scientific">Edaphochlamys debaryana</name>
    <dbReference type="NCBI Taxonomy" id="47281"/>
    <lineage>
        <taxon>Eukaryota</taxon>
        <taxon>Viridiplantae</taxon>
        <taxon>Chlorophyta</taxon>
        <taxon>core chlorophytes</taxon>
        <taxon>Chlorophyceae</taxon>
        <taxon>CS clade</taxon>
        <taxon>Chlamydomonadales</taxon>
        <taxon>Chlamydomonadales incertae sedis</taxon>
        <taxon>Edaphochlamys</taxon>
    </lineage>
</organism>
<evidence type="ECO:0000256" key="1">
    <source>
        <dbReference type="SAM" id="MobiDB-lite"/>
    </source>
</evidence>
<keyword evidence="4" id="KW-1185">Reference proteome</keyword>
<evidence type="ECO:0000313" key="3">
    <source>
        <dbReference type="EMBL" id="KAG2495058.1"/>
    </source>
</evidence>